<feature type="coiled-coil region" evidence="1">
    <location>
        <begin position="165"/>
        <end position="192"/>
    </location>
</feature>
<comment type="caution">
    <text evidence="2">The sequence shown here is derived from an EMBL/GenBank/DDBJ whole genome shotgun (WGS) entry which is preliminary data.</text>
</comment>
<proteinExistence type="predicted"/>
<reference evidence="2 3" key="1">
    <citation type="journal article" date="2016" name="Nat. Commun.">
        <title>Thousands of microbial genomes shed light on interconnected biogeochemical processes in an aquifer system.</title>
        <authorList>
            <person name="Anantharaman K."/>
            <person name="Brown C.T."/>
            <person name="Hug L.A."/>
            <person name="Sharon I."/>
            <person name="Castelle C.J."/>
            <person name="Probst A.J."/>
            <person name="Thomas B.C."/>
            <person name="Singh A."/>
            <person name="Wilkins M.J."/>
            <person name="Karaoz U."/>
            <person name="Brodie E.L."/>
            <person name="Williams K.H."/>
            <person name="Hubbard S.S."/>
            <person name="Banfield J.F."/>
        </authorList>
    </citation>
    <scope>NUCLEOTIDE SEQUENCE [LARGE SCALE GENOMIC DNA]</scope>
</reference>
<accession>A0A1F5ZJ72</accession>
<dbReference type="Proteomes" id="UP000176923">
    <property type="component" value="Unassembled WGS sequence"/>
</dbReference>
<evidence type="ECO:0000313" key="2">
    <source>
        <dbReference type="EMBL" id="OGG12529.1"/>
    </source>
</evidence>
<sequence length="198" mass="22972">MIESPEQGNFSETPQQRATKAVIGALGRGFQQSLDPRVPVDQRYFHLLVKQPENIIGIRIDTQMGVVTKGDLFLSNGDTWDRLGQGRTERRDRGLPHAVGRVTEKEELEIVFGPSFLFGLRFEDCVLYTTRGDVVFRRDREGKATLLVRENPKGQNIDRPTLEEYNMIEEIFIEAQRKLDAEERRLKEQEERNKKWKV</sequence>
<name>A0A1F5ZJ72_9BACT</name>
<evidence type="ECO:0000256" key="1">
    <source>
        <dbReference type="SAM" id="Coils"/>
    </source>
</evidence>
<dbReference type="EMBL" id="MFJL01000045">
    <property type="protein sequence ID" value="OGG12529.1"/>
    <property type="molecule type" value="Genomic_DNA"/>
</dbReference>
<protein>
    <submittedName>
        <fullName evidence="2">Uncharacterized protein</fullName>
    </submittedName>
</protein>
<evidence type="ECO:0000313" key="3">
    <source>
        <dbReference type="Proteomes" id="UP000176923"/>
    </source>
</evidence>
<keyword evidence="1" id="KW-0175">Coiled coil</keyword>
<gene>
    <name evidence="2" type="ORF">A3D77_02540</name>
</gene>
<organism evidence="2 3">
    <name type="scientific">Candidatus Gottesmanbacteria bacterium RIFCSPHIGHO2_02_FULL_39_11</name>
    <dbReference type="NCBI Taxonomy" id="1798382"/>
    <lineage>
        <taxon>Bacteria</taxon>
        <taxon>Candidatus Gottesmaniibacteriota</taxon>
    </lineage>
</organism>
<dbReference type="AlphaFoldDB" id="A0A1F5ZJ72"/>